<reference evidence="4" key="1">
    <citation type="journal article" date="2019" name="Int. J. Syst. Evol. Microbiol.">
        <title>The Global Catalogue of Microorganisms (GCM) 10K type strain sequencing project: providing services to taxonomists for standard genome sequencing and annotation.</title>
        <authorList>
            <consortium name="The Broad Institute Genomics Platform"/>
            <consortium name="The Broad Institute Genome Sequencing Center for Infectious Disease"/>
            <person name="Wu L."/>
            <person name="Ma J."/>
        </authorList>
    </citation>
    <scope>NUCLEOTIDE SEQUENCE [LARGE SCALE GENOMIC DNA]</scope>
    <source>
        <strain evidence="4">CGMCC 4.1621</strain>
    </source>
</reference>
<name>A0ABW2EI13_9BACI</name>
<keyword evidence="4" id="KW-1185">Reference proteome</keyword>
<feature type="domain" description="SMODS-associated and fused to various effectors" evidence="2">
    <location>
        <begin position="143"/>
        <end position="335"/>
    </location>
</feature>
<dbReference type="InterPro" id="IPR040836">
    <property type="entry name" value="SAVED"/>
</dbReference>
<keyword evidence="1" id="KW-0472">Membrane</keyword>
<comment type="caution">
    <text evidence="3">The sequence shown here is derived from an EMBL/GenBank/DDBJ whole genome shotgun (WGS) entry which is preliminary data.</text>
</comment>
<evidence type="ECO:0000256" key="1">
    <source>
        <dbReference type="SAM" id="Phobius"/>
    </source>
</evidence>
<sequence>MLLITAFAILTVVIFLINYTKQQKEAGFAHSTTTAGIGLITTSFPGAIQQTLDLLTVSSSGTNWAQLITGFLLVFLGLSMSFYIKNKLSILNLLGAKEKRINDHHKELGLNQFEFKELEIDLSRFSKKPAMNEERFLEAKESIEDKMRSFNAEEVIKGYTGTAPIPLTLMAGYYHKGKPVKNYYEYDKNDKKYRRLRKQPRFSKVSQNVLMTEPEVNTLPNTRDVVLAVSTTMRITQEQISQFDAPVVELYLERPDHNQIFTLKQLKAHTRAITQKLTELSQHPGVERIHLIMATQSCLPFEVGQLLTTESYMKEITIYHYVSTETPYYPWGITFTNKGPVLREWKKEPIFNV</sequence>
<evidence type="ECO:0000313" key="4">
    <source>
        <dbReference type="Proteomes" id="UP001596410"/>
    </source>
</evidence>
<protein>
    <submittedName>
        <fullName evidence="3">SAVED domain-containing protein</fullName>
    </submittedName>
</protein>
<accession>A0ABW2EI13</accession>
<dbReference type="EMBL" id="JBHSZV010000011">
    <property type="protein sequence ID" value="MFC7061043.1"/>
    <property type="molecule type" value="Genomic_DNA"/>
</dbReference>
<feature type="transmembrane region" description="Helical" evidence="1">
    <location>
        <begin position="64"/>
        <end position="84"/>
    </location>
</feature>
<dbReference type="Proteomes" id="UP001596410">
    <property type="component" value="Unassembled WGS sequence"/>
</dbReference>
<keyword evidence="1" id="KW-1133">Transmembrane helix</keyword>
<dbReference type="NCBIfam" id="NF033611">
    <property type="entry name" value="SAVED"/>
    <property type="match status" value="1"/>
</dbReference>
<evidence type="ECO:0000313" key="3">
    <source>
        <dbReference type="EMBL" id="MFC7061043.1"/>
    </source>
</evidence>
<dbReference type="Pfam" id="PF18145">
    <property type="entry name" value="SAVED"/>
    <property type="match status" value="1"/>
</dbReference>
<gene>
    <name evidence="3" type="ORF">ACFQIC_04070</name>
</gene>
<proteinExistence type="predicted"/>
<dbReference type="RefSeq" id="WP_204708865.1">
    <property type="nucleotide sequence ID" value="NZ_JBHSZV010000011.1"/>
</dbReference>
<organism evidence="3 4">
    <name type="scientific">Halobacillus seohaensis</name>
    <dbReference type="NCBI Taxonomy" id="447421"/>
    <lineage>
        <taxon>Bacteria</taxon>
        <taxon>Bacillati</taxon>
        <taxon>Bacillota</taxon>
        <taxon>Bacilli</taxon>
        <taxon>Bacillales</taxon>
        <taxon>Bacillaceae</taxon>
        <taxon>Halobacillus</taxon>
    </lineage>
</organism>
<keyword evidence="1" id="KW-0812">Transmembrane</keyword>
<evidence type="ECO:0000259" key="2">
    <source>
        <dbReference type="Pfam" id="PF18145"/>
    </source>
</evidence>